<dbReference type="InterPro" id="IPR011009">
    <property type="entry name" value="Kinase-like_dom_sf"/>
</dbReference>
<dbReference type="RefSeq" id="WP_229640366.1">
    <property type="nucleotide sequence ID" value="NZ_JADWDC010000020.1"/>
</dbReference>
<dbReference type="Gene3D" id="1.10.510.10">
    <property type="entry name" value="Transferase(Phosphotransferase) domain 1"/>
    <property type="match status" value="1"/>
</dbReference>
<sequence>MLTKPEYPTLETICRYRQEYEIIKSLKHPYIIKAYELIHCDRRLAIVFENCQAKSLRDSLEERKFALEEILNFGIKAIDALNIVHQANVIHKDINPSNFLFNRHTGVLKLIDFDIATQLSKEQKSIQNYQSLEGTLAYISPEQTRRMNRSLDYRSDYYSLGVTLYELLTQRLPFNIQEPRSLIYSHLVKITLFCHSPKTIVISRFCNPCLISDYFIIS</sequence>
<dbReference type="EMBL" id="JADWDC010000020">
    <property type="protein sequence ID" value="MCC0177301.1"/>
    <property type="molecule type" value="Genomic_DNA"/>
</dbReference>
<evidence type="ECO:0000256" key="2">
    <source>
        <dbReference type="ARBA" id="ARBA00022679"/>
    </source>
</evidence>
<evidence type="ECO:0000256" key="5">
    <source>
        <dbReference type="ARBA" id="ARBA00022840"/>
    </source>
</evidence>
<feature type="domain" description="Protein kinase" evidence="6">
    <location>
        <begin position="1"/>
        <end position="218"/>
    </location>
</feature>
<keyword evidence="8" id="KW-1185">Reference proteome</keyword>
<dbReference type="SMART" id="SM00220">
    <property type="entry name" value="S_TKc"/>
    <property type="match status" value="1"/>
</dbReference>
<evidence type="ECO:0000259" key="6">
    <source>
        <dbReference type="PROSITE" id="PS50011"/>
    </source>
</evidence>
<name>A0A964BS88_9CYAN</name>
<dbReference type="GO" id="GO:0005524">
    <property type="term" value="F:ATP binding"/>
    <property type="evidence" value="ECO:0007669"/>
    <property type="project" value="UniProtKB-KW"/>
</dbReference>
<evidence type="ECO:0000256" key="1">
    <source>
        <dbReference type="ARBA" id="ARBA00022527"/>
    </source>
</evidence>
<dbReference type="Gene3D" id="3.30.200.20">
    <property type="entry name" value="Phosphorylase Kinase, domain 1"/>
    <property type="match status" value="1"/>
</dbReference>
<evidence type="ECO:0000313" key="7">
    <source>
        <dbReference type="EMBL" id="MCC0177301.1"/>
    </source>
</evidence>
<evidence type="ECO:0000256" key="4">
    <source>
        <dbReference type="ARBA" id="ARBA00022777"/>
    </source>
</evidence>
<keyword evidence="3" id="KW-0547">Nucleotide-binding</keyword>
<organism evidence="7 8">
    <name type="scientific">Waterburya agarophytonicola KI4</name>
    <dbReference type="NCBI Taxonomy" id="2874699"/>
    <lineage>
        <taxon>Bacteria</taxon>
        <taxon>Bacillati</taxon>
        <taxon>Cyanobacteriota</taxon>
        <taxon>Cyanophyceae</taxon>
        <taxon>Pleurocapsales</taxon>
        <taxon>Hyellaceae</taxon>
        <taxon>Waterburya</taxon>
        <taxon>Waterburya agarophytonicola</taxon>
    </lineage>
</organism>
<dbReference type="PROSITE" id="PS50011">
    <property type="entry name" value="PROTEIN_KINASE_DOM"/>
    <property type="match status" value="1"/>
</dbReference>
<accession>A0A964BS88</accession>
<dbReference type="GO" id="GO:0004674">
    <property type="term" value="F:protein serine/threonine kinase activity"/>
    <property type="evidence" value="ECO:0007669"/>
    <property type="project" value="UniProtKB-KW"/>
</dbReference>
<dbReference type="AlphaFoldDB" id="A0A964BS88"/>
<gene>
    <name evidence="7" type="ORF">I4641_09965</name>
</gene>
<keyword evidence="1 7" id="KW-0723">Serine/threonine-protein kinase</keyword>
<dbReference type="PANTHER" id="PTHR24345">
    <property type="entry name" value="SERINE/THREONINE-PROTEIN KINASE PLK"/>
    <property type="match status" value="1"/>
</dbReference>
<dbReference type="Pfam" id="PF00069">
    <property type="entry name" value="Pkinase"/>
    <property type="match status" value="1"/>
</dbReference>
<keyword evidence="5" id="KW-0067">ATP-binding</keyword>
<evidence type="ECO:0000313" key="8">
    <source>
        <dbReference type="Proteomes" id="UP000729733"/>
    </source>
</evidence>
<dbReference type="InterPro" id="IPR000719">
    <property type="entry name" value="Prot_kinase_dom"/>
</dbReference>
<dbReference type="SUPFAM" id="SSF56112">
    <property type="entry name" value="Protein kinase-like (PK-like)"/>
    <property type="match status" value="1"/>
</dbReference>
<proteinExistence type="predicted"/>
<protein>
    <submittedName>
        <fullName evidence="7">Serine/threonine protein kinase</fullName>
    </submittedName>
</protein>
<evidence type="ECO:0000256" key="3">
    <source>
        <dbReference type="ARBA" id="ARBA00022741"/>
    </source>
</evidence>
<keyword evidence="2" id="KW-0808">Transferase</keyword>
<dbReference type="Proteomes" id="UP000729733">
    <property type="component" value="Unassembled WGS sequence"/>
</dbReference>
<dbReference type="PANTHER" id="PTHR24345:SF0">
    <property type="entry name" value="CELL CYCLE SERINE_THREONINE-PROTEIN KINASE CDC5_MSD2"/>
    <property type="match status" value="1"/>
</dbReference>
<comment type="caution">
    <text evidence="7">The sequence shown here is derived from an EMBL/GenBank/DDBJ whole genome shotgun (WGS) entry which is preliminary data.</text>
</comment>
<keyword evidence="4 7" id="KW-0418">Kinase</keyword>
<reference evidence="7" key="1">
    <citation type="journal article" date="2021" name="Antonie Van Leeuwenhoek">
        <title>Draft genome and description of Waterburya agarophytonicola gen. nov. sp. nov. (Pleurocapsales, Cyanobacteria): a seaweed symbiont.</title>
        <authorList>
            <person name="Bonthond G."/>
            <person name="Shalygin S."/>
            <person name="Bayer T."/>
            <person name="Weinberger F."/>
        </authorList>
    </citation>
    <scope>NUCLEOTIDE SEQUENCE</scope>
    <source>
        <strain evidence="7">KI4</strain>
    </source>
</reference>
<dbReference type="CDD" id="cd14014">
    <property type="entry name" value="STKc_PknB_like"/>
    <property type="match status" value="1"/>
</dbReference>